<keyword evidence="2" id="KW-1185">Reference proteome</keyword>
<name>A0AAE0JZG2_9PEZI</name>
<gene>
    <name evidence="1" type="ORF">B0T24DRAFT_633789</name>
</gene>
<evidence type="ECO:0000313" key="2">
    <source>
        <dbReference type="Proteomes" id="UP001287356"/>
    </source>
</evidence>
<dbReference type="Proteomes" id="UP001287356">
    <property type="component" value="Unassembled WGS sequence"/>
</dbReference>
<reference evidence="1" key="2">
    <citation type="submission" date="2023-06" db="EMBL/GenBank/DDBJ databases">
        <authorList>
            <consortium name="Lawrence Berkeley National Laboratory"/>
            <person name="Haridas S."/>
            <person name="Hensen N."/>
            <person name="Bonometti L."/>
            <person name="Westerberg I."/>
            <person name="Brannstrom I.O."/>
            <person name="Guillou S."/>
            <person name="Cros-Aarteil S."/>
            <person name="Calhoun S."/>
            <person name="Kuo A."/>
            <person name="Mondo S."/>
            <person name="Pangilinan J."/>
            <person name="Riley R."/>
            <person name="Labutti K."/>
            <person name="Andreopoulos B."/>
            <person name="Lipzen A."/>
            <person name="Chen C."/>
            <person name="Yanf M."/>
            <person name="Daum C."/>
            <person name="Ng V."/>
            <person name="Clum A."/>
            <person name="Steindorff A."/>
            <person name="Ohm R."/>
            <person name="Martin F."/>
            <person name="Silar P."/>
            <person name="Natvig D."/>
            <person name="Lalanne C."/>
            <person name="Gautier V."/>
            <person name="Ament-Velasquez S.L."/>
            <person name="Kruys A."/>
            <person name="Hutchinson M.I."/>
            <person name="Powell A.J."/>
            <person name="Barry K."/>
            <person name="Miller A.N."/>
            <person name="Grigoriev I.V."/>
            <person name="Debuchy R."/>
            <person name="Gladieux P."/>
            <person name="Thoren M.H."/>
            <person name="Johannesson H."/>
        </authorList>
    </citation>
    <scope>NUCLEOTIDE SEQUENCE</scope>
    <source>
        <strain evidence="1">CBS 958.72</strain>
    </source>
</reference>
<reference evidence="1" key="1">
    <citation type="journal article" date="2023" name="Mol. Phylogenet. Evol.">
        <title>Genome-scale phylogeny and comparative genomics of the fungal order Sordariales.</title>
        <authorList>
            <person name="Hensen N."/>
            <person name="Bonometti L."/>
            <person name="Westerberg I."/>
            <person name="Brannstrom I.O."/>
            <person name="Guillou S."/>
            <person name="Cros-Aarteil S."/>
            <person name="Calhoun S."/>
            <person name="Haridas S."/>
            <person name="Kuo A."/>
            <person name="Mondo S."/>
            <person name="Pangilinan J."/>
            <person name="Riley R."/>
            <person name="LaButti K."/>
            <person name="Andreopoulos B."/>
            <person name="Lipzen A."/>
            <person name="Chen C."/>
            <person name="Yan M."/>
            <person name="Daum C."/>
            <person name="Ng V."/>
            <person name="Clum A."/>
            <person name="Steindorff A."/>
            <person name="Ohm R.A."/>
            <person name="Martin F."/>
            <person name="Silar P."/>
            <person name="Natvig D.O."/>
            <person name="Lalanne C."/>
            <person name="Gautier V."/>
            <person name="Ament-Velasquez S.L."/>
            <person name="Kruys A."/>
            <person name="Hutchinson M.I."/>
            <person name="Powell A.J."/>
            <person name="Barry K."/>
            <person name="Miller A.N."/>
            <person name="Grigoriev I.V."/>
            <person name="Debuchy R."/>
            <person name="Gladieux P."/>
            <person name="Hiltunen Thoren M."/>
            <person name="Johannesson H."/>
        </authorList>
    </citation>
    <scope>NUCLEOTIDE SEQUENCE</scope>
    <source>
        <strain evidence="1">CBS 958.72</strain>
    </source>
</reference>
<accession>A0AAE0JZG2</accession>
<organism evidence="1 2">
    <name type="scientific">Lasiosphaeria ovina</name>
    <dbReference type="NCBI Taxonomy" id="92902"/>
    <lineage>
        <taxon>Eukaryota</taxon>
        <taxon>Fungi</taxon>
        <taxon>Dikarya</taxon>
        <taxon>Ascomycota</taxon>
        <taxon>Pezizomycotina</taxon>
        <taxon>Sordariomycetes</taxon>
        <taxon>Sordariomycetidae</taxon>
        <taxon>Sordariales</taxon>
        <taxon>Lasiosphaeriaceae</taxon>
        <taxon>Lasiosphaeria</taxon>
    </lineage>
</organism>
<sequence length="202" mass="22260">MGRFADCQWPECSPCNFPHSPDTFKPLDCEARSVCAAAPCPGIASRRSDERRFVPGNCISGPCCTLALLLQGRGGGAIPKVWKIRHGGTQTHRQTKREMRRGQKGPLHFPVRETTCVGLFAGEDLGERVWLMNDRHQGLALENFPRVFSHSVTVGGQDPDWRFEREREAIPLPIMVLVLALSTQAGVETAAVHAQHAISDPL</sequence>
<proteinExistence type="predicted"/>
<evidence type="ECO:0000313" key="1">
    <source>
        <dbReference type="EMBL" id="KAK3366847.1"/>
    </source>
</evidence>
<comment type="caution">
    <text evidence="1">The sequence shown here is derived from an EMBL/GenBank/DDBJ whole genome shotgun (WGS) entry which is preliminary data.</text>
</comment>
<protein>
    <submittedName>
        <fullName evidence="1">Uncharacterized protein</fullName>
    </submittedName>
</protein>
<dbReference type="EMBL" id="JAULSN010000007">
    <property type="protein sequence ID" value="KAK3366847.1"/>
    <property type="molecule type" value="Genomic_DNA"/>
</dbReference>
<dbReference type="AlphaFoldDB" id="A0AAE0JZG2"/>